<evidence type="ECO:0000256" key="4">
    <source>
        <dbReference type="ARBA" id="ARBA00022452"/>
    </source>
</evidence>
<protein>
    <submittedName>
        <fullName evidence="15">TonB-dependent receptor</fullName>
    </submittedName>
</protein>
<reference evidence="15 16" key="1">
    <citation type="submission" date="2019-11" db="EMBL/GenBank/DDBJ databases">
        <title>Comparative genomics of hydrocarbon-degrading Desulfosarcina strains.</title>
        <authorList>
            <person name="Watanabe M."/>
            <person name="Kojima H."/>
            <person name="Fukui M."/>
        </authorList>
    </citation>
    <scope>NUCLEOTIDE SEQUENCE [LARGE SCALE GENOMIC DNA]</scope>
    <source>
        <strain evidence="16">oXyS1</strain>
    </source>
</reference>
<dbReference type="PROSITE" id="PS52016">
    <property type="entry name" value="TONB_DEPENDENT_REC_3"/>
    <property type="match status" value="1"/>
</dbReference>
<accession>A0A5K8AD89</accession>
<evidence type="ECO:0000256" key="9">
    <source>
        <dbReference type="ARBA" id="ARBA00023077"/>
    </source>
</evidence>
<evidence type="ECO:0000256" key="11">
    <source>
        <dbReference type="ARBA" id="ARBA00023237"/>
    </source>
</evidence>
<dbReference type="InterPro" id="IPR010917">
    <property type="entry name" value="TonB_rcpt_CS"/>
</dbReference>
<keyword evidence="5" id="KW-0406">Ion transport</keyword>
<dbReference type="Pfam" id="PF07715">
    <property type="entry name" value="Plug"/>
    <property type="match status" value="1"/>
</dbReference>
<sequence length="760" mass="83012">MPGVRYCFSVASRFPSFGLGILALLAAILAGAWFVPPSASAQPDSNQTRMYNIPAGSLEDSLNTFAVQAGITLTFDPALLEGKTVQGLNGIYSVTNAMAILLENSGLKAHKNGESSYHLEPIPVTGNKEVTMPAVHVAGKAISDAGTETLPIDRIQRNLATDMADIFRDEPSVVVGGGTRNSQRIYVRGIEASNLNVTIDGAVQGRNLFQHRGSIGGMDPDLLKRVEVTTGPSALSGAGALGGSIRMETVDAQDMLADGRHVGAKVEVGASGADDGYRGSTSVYGAYEGFGLLGYVSGANFEDYRDGDGNDVHGSAGRDRDYFLKFSMLDQADHQLRISAQENENSGLYRWGAGDTDYDETADLYYQESDRQTLALGHRYRPADNPWVDWRFNAYLNQLFLENVDLDTLTESEGWGTNLSNTASFKLGMTRHRLTIGSDYYAEEGIHESDGAQVGTDNEVGNLGVYIQEQMNLGPFLLTLGARYDDYETDFGEVTISGDEICPSAGLEVAMGYGFTAFGGYGESVRSTGIIPVQWLSTTTDNPTFNQQAEKDSYGSSFEPETATQYEGGLRFEHEGLLMDGDRLDIQVTYFETEIENLIVQIGGRRGAPVTGFYNDDPMTSKGWEARATWRTGDFKTSMSYTHARTEDENGDLIAITRRKGASTGDRFVWDSFWQMRERFGVGYTLEAVGGIDEDDIDRCGYVLHHVQAQWQSVIPNLDVTLAVRNLFDHYYSEQTTIGEDGTATAEPGRDVRVSVAYRF</sequence>
<keyword evidence="15" id="KW-0675">Receptor</keyword>
<keyword evidence="8" id="KW-0408">Iron</keyword>
<keyword evidence="4 12" id="KW-1134">Transmembrane beta strand</keyword>
<dbReference type="Gene3D" id="2.170.130.10">
    <property type="entry name" value="TonB-dependent receptor, plug domain"/>
    <property type="match status" value="1"/>
</dbReference>
<evidence type="ECO:0000256" key="10">
    <source>
        <dbReference type="ARBA" id="ARBA00023136"/>
    </source>
</evidence>
<dbReference type="InterPro" id="IPR011662">
    <property type="entry name" value="Secretin/TonB_short_N"/>
</dbReference>
<dbReference type="Gene3D" id="2.40.170.20">
    <property type="entry name" value="TonB-dependent receptor, beta-barrel domain"/>
    <property type="match status" value="1"/>
</dbReference>
<dbReference type="InterPro" id="IPR000531">
    <property type="entry name" value="Beta-barrel_TonB"/>
</dbReference>
<evidence type="ECO:0000256" key="12">
    <source>
        <dbReference type="PROSITE-ProRule" id="PRU01360"/>
    </source>
</evidence>
<evidence type="ECO:0000256" key="5">
    <source>
        <dbReference type="ARBA" id="ARBA00022496"/>
    </source>
</evidence>
<dbReference type="Pfam" id="PF00593">
    <property type="entry name" value="TonB_dep_Rec_b-barrel"/>
    <property type="match status" value="1"/>
</dbReference>
<dbReference type="EMBL" id="AP021879">
    <property type="protein sequence ID" value="BBO90572.1"/>
    <property type="molecule type" value="Genomic_DNA"/>
</dbReference>
<feature type="domain" description="Secretin/TonB short N-terminal" evidence="14">
    <location>
        <begin position="71"/>
        <end position="122"/>
    </location>
</feature>
<dbReference type="PROSITE" id="PS01156">
    <property type="entry name" value="TONB_DEPENDENT_REC_2"/>
    <property type="match status" value="1"/>
</dbReference>
<organism evidence="15 16">
    <name type="scientific">Desulfosarcina ovata subsp. ovata</name>
    <dbReference type="NCBI Taxonomy" id="2752305"/>
    <lineage>
        <taxon>Bacteria</taxon>
        <taxon>Pseudomonadati</taxon>
        <taxon>Thermodesulfobacteriota</taxon>
        <taxon>Desulfobacteria</taxon>
        <taxon>Desulfobacterales</taxon>
        <taxon>Desulfosarcinaceae</taxon>
        <taxon>Desulfosarcina</taxon>
    </lineage>
</organism>
<evidence type="ECO:0000256" key="2">
    <source>
        <dbReference type="ARBA" id="ARBA00009810"/>
    </source>
</evidence>
<dbReference type="GO" id="GO:0015344">
    <property type="term" value="F:siderophore uptake transmembrane transporter activity"/>
    <property type="evidence" value="ECO:0007669"/>
    <property type="project" value="TreeGrafter"/>
</dbReference>
<gene>
    <name evidence="15" type="primary">hmuA</name>
    <name evidence="15" type="ORF">DSCOOX_37520</name>
</gene>
<keyword evidence="11 12" id="KW-0998">Cell outer membrane</keyword>
<dbReference type="GO" id="GO:0044718">
    <property type="term" value="P:siderophore transmembrane transport"/>
    <property type="evidence" value="ECO:0007669"/>
    <property type="project" value="TreeGrafter"/>
</dbReference>
<evidence type="ECO:0000259" key="14">
    <source>
        <dbReference type="SMART" id="SM00965"/>
    </source>
</evidence>
<dbReference type="InterPro" id="IPR012910">
    <property type="entry name" value="Plug_dom"/>
</dbReference>
<dbReference type="SMART" id="SM00965">
    <property type="entry name" value="STN"/>
    <property type="match status" value="1"/>
</dbReference>
<keyword evidence="16" id="KW-1185">Reference proteome</keyword>
<dbReference type="GO" id="GO:0009279">
    <property type="term" value="C:cell outer membrane"/>
    <property type="evidence" value="ECO:0007669"/>
    <property type="project" value="UniProtKB-SubCell"/>
</dbReference>
<keyword evidence="9 13" id="KW-0798">TonB box</keyword>
<dbReference type="InterPro" id="IPR037066">
    <property type="entry name" value="Plug_dom_sf"/>
</dbReference>
<proteinExistence type="inferred from homology"/>
<evidence type="ECO:0000256" key="8">
    <source>
        <dbReference type="ARBA" id="ARBA00023004"/>
    </source>
</evidence>
<keyword evidence="7" id="KW-0732">Signal</keyword>
<dbReference type="PANTHER" id="PTHR30069:SF41">
    <property type="entry name" value="HEME_HEMOPEXIN UTILIZATION PROTEIN C"/>
    <property type="match status" value="1"/>
</dbReference>
<dbReference type="RefSeq" id="WP_155311614.1">
    <property type="nucleotide sequence ID" value="NZ_AP021879.1"/>
</dbReference>
<evidence type="ECO:0000313" key="16">
    <source>
        <dbReference type="Proteomes" id="UP000422108"/>
    </source>
</evidence>
<comment type="similarity">
    <text evidence="2 12 13">Belongs to the TonB-dependent receptor family.</text>
</comment>
<dbReference type="Gene3D" id="3.55.50.30">
    <property type="match status" value="1"/>
</dbReference>
<dbReference type="InterPro" id="IPR036942">
    <property type="entry name" value="Beta-barrel_TonB_sf"/>
</dbReference>
<dbReference type="PANTHER" id="PTHR30069">
    <property type="entry name" value="TONB-DEPENDENT OUTER MEMBRANE RECEPTOR"/>
    <property type="match status" value="1"/>
</dbReference>
<evidence type="ECO:0000256" key="3">
    <source>
        <dbReference type="ARBA" id="ARBA00022448"/>
    </source>
</evidence>
<keyword evidence="6 12" id="KW-0812">Transmembrane</keyword>
<dbReference type="InterPro" id="IPR039426">
    <property type="entry name" value="TonB-dep_rcpt-like"/>
</dbReference>
<evidence type="ECO:0000256" key="1">
    <source>
        <dbReference type="ARBA" id="ARBA00004571"/>
    </source>
</evidence>
<keyword evidence="10 12" id="KW-0472">Membrane</keyword>
<keyword evidence="3 12" id="KW-0813">Transport</keyword>
<name>A0A5K8AD89_9BACT</name>
<evidence type="ECO:0000256" key="6">
    <source>
        <dbReference type="ARBA" id="ARBA00022692"/>
    </source>
</evidence>
<dbReference type="SUPFAM" id="SSF56935">
    <property type="entry name" value="Porins"/>
    <property type="match status" value="1"/>
</dbReference>
<comment type="subcellular location">
    <subcellularLocation>
        <location evidence="1 12">Cell outer membrane</location>
        <topology evidence="1 12">Multi-pass membrane protein</topology>
    </subcellularLocation>
</comment>
<evidence type="ECO:0000313" key="15">
    <source>
        <dbReference type="EMBL" id="BBO90572.1"/>
    </source>
</evidence>
<dbReference type="AlphaFoldDB" id="A0A5K8AD89"/>
<dbReference type="Proteomes" id="UP000422108">
    <property type="component" value="Chromosome"/>
</dbReference>
<keyword evidence="5" id="KW-0410">Iron transport</keyword>
<evidence type="ECO:0000256" key="7">
    <source>
        <dbReference type="ARBA" id="ARBA00022729"/>
    </source>
</evidence>
<evidence type="ECO:0000256" key="13">
    <source>
        <dbReference type="RuleBase" id="RU003357"/>
    </source>
</evidence>